<evidence type="ECO:0000256" key="1">
    <source>
        <dbReference type="SAM" id="MobiDB-lite"/>
    </source>
</evidence>
<proteinExistence type="predicted"/>
<dbReference type="Proteomes" id="UP000094009">
    <property type="component" value="Unassembled WGS sequence"/>
</dbReference>
<dbReference type="EMBL" id="JPVZ01000004">
    <property type="protein sequence ID" value="OAZ09653.1"/>
    <property type="molecule type" value="Genomic_DNA"/>
</dbReference>
<name>A0A853KYF1_9PROT</name>
<protein>
    <submittedName>
        <fullName evidence="2">Uncharacterized protein</fullName>
    </submittedName>
</protein>
<organism evidence="2 3">
    <name type="scientific">Thalassospira tepidiphila MCCC 1A03514</name>
    <dbReference type="NCBI Taxonomy" id="1177930"/>
    <lineage>
        <taxon>Bacteria</taxon>
        <taxon>Pseudomonadati</taxon>
        <taxon>Pseudomonadota</taxon>
        <taxon>Alphaproteobacteria</taxon>
        <taxon>Rhodospirillales</taxon>
        <taxon>Thalassospiraceae</taxon>
        <taxon>Thalassospira</taxon>
    </lineage>
</organism>
<dbReference type="AlphaFoldDB" id="A0A853KYF1"/>
<sequence length="66" mass="7162">MAISRPVAGQYRQSAKGFKADGAGRSGVSDQNKKPASAWDTDRLLKPVRQVGRLMTVNEGGRYLGR</sequence>
<gene>
    <name evidence="2" type="ORF">TH4_10695</name>
</gene>
<evidence type="ECO:0000313" key="2">
    <source>
        <dbReference type="EMBL" id="OAZ09653.1"/>
    </source>
</evidence>
<evidence type="ECO:0000313" key="3">
    <source>
        <dbReference type="Proteomes" id="UP000094009"/>
    </source>
</evidence>
<accession>A0A853KYF1</accession>
<feature type="region of interest" description="Disordered" evidence="1">
    <location>
        <begin position="1"/>
        <end position="39"/>
    </location>
</feature>
<reference evidence="2 3" key="1">
    <citation type="submission" date="2014-07" db="EMBL/GenBank/DDBJ databases">
        <title>Draft genome sequence of Thalassospira tepidiphila 1-1B.</title>
        <authorList>
            <person name="Lai Q."/>
            <person name="Shao Z."/>
        </authorList>
    </citation>
    <scope>NUCLEOTIDE SEQUENCE [LARGE SCALE GENOMIC DNA]</scope>
    <source>
        <strain evidence="2 3">MCCC 1A03514</strain>
    </source>
</reference>
<comment type="caution">
    <text evidence="2">The sequence shown here is derived from an EMBL/GenBank/DDBJ whole genome shotgun (WGS) entry which is preliminary data.</text>
</comment>